<feature type="transmembrane region" description="Helical" evidence="4">
    <location>
        <begin position="1212"/>
        <end position="1231"/>
    </location>
</feature>
<dbReference type="Proteomes" id="UP001317259">
    <property type="component" value="Unassembled WGS sequence"/>
</dbReference>
<gene>
    <name evidence="6" type="ORF">MF672_022245</name>
</gene>
<dbReference type="Pfam" id="PF00501">
    <property type="entry name" value="AMP-binding"/>
    <property type="match status" value="1"/>
</dbReference>
<dbReference type="PANTHER" id="PTHR45527:SF1">
    <property type="entry name" value="FATTY ACID SYNTHASE"/>
    <property type="match status" value="1"/>
</dbReference>
<keyword evidence="7" id="KW-1185">Reference proteome</keyword>
<dbReference type="Gene3D" id="1.10.1200.10">
    <property type="entry name" value="ACP-like"/>
    <property type="match status" value="1"/>
</dbReference>
<evidence type="ECO:0000313" key="6">
    <source>
        <dbReference type="EMBL" id="MCK2216502.1"/>
    </source>
</evidence>
<dbReference type="CDD" id="cd06173">
    <property type="entry name" value="MFS_MefA_like"/>
    <property type="match status" value="1"/>
</dbReference>
<feature type="region of interest" description="Disordered" evidence="3">
    <location>
        <begin position="912"/>
        <end position="962"/>
    </location>
</feature>
<dbReference type="InterPro" id="IPR020845">
    <property type="entry name" value="AMP-binding_CS"/>
</dbReference>
<dbReference type="Pfam" id="PF13193">
    <property type="entry name" value="AMP-binding_C"/>
    <property type="match status" value="1"/>
</dbReference>
<sequence length="1413" mass="149443">MLRAAVAAPGTPIADLEILPAGERAALAALESAPPPAPPEAELLHELVFAQAARTPDAPAVTFGGDLLTYRELAGRARRLAAHLRGRGVRPGDRVAVCLEQSASLAVALLGVLAAGAAYVPLDPEQPPARLAYLVGDAGVRTVITSAGARAALPDGLTEIDPDRVPDAGAPVEAGVRPADLAYVIYTSGTTGRPKGVAVQHREVVTYLAGVRERFAVAPGAAFALLQSLAFDFGVTVFYLALMTGGRLDLLPSRTSARELAERFRTSPADYLKITPSHLAALLAEAGPAELLPRRLLILGGEASGWAWARELAALGRCAVVNHYGPTEATVGISTFAVHPGEPARETTLPIGRPLPGARVRVLDERLRPVPVGVAGEICLGGDRLARGYLGRPALTAERFVPDPDGGPGARLYRTGDLGRWLPDGTLQFLGRRDLQVKIRGYRVELGEVESVLAELPGVAQAVAELRGERLVGYLLPVEGGTRAPAGELRAWLRERLPDYMVPSRYVWLEDLPLKSHGKVDRAALPDPEDERPDGGAAFTPPDGPVEEAVAAVWADVLGIARVGALDDFFELGGHSLLAMRVLARLRRIAPERRVTLMDLFKHTTVRETAALLTGPPPAADAGRGGLLQRLTPERPAVTATLVCAPYGGGSAVIYKPLADALPGDWALYSIAVPGHELGEEAMPPEEVARRCAEEIRDGVAGPVVLYGHCGLGAMIMAETARLLHAAGREAEAVYLGGVFPFARPGGRLARLRDRLDDLRGDQGRVNALTAAGLDVSELGPEELKLIVRNRREGTRAAERYFTRLFEQDAGRIGAPVVAVAGERDPIMEFYQERYREWHVLSPVTACAVLDEAAHFFLKYRADELAEIVTRTHVALATGETAALERVTGTETWWLQGVSRDTPAEPAPIAERAPAEERAPGGGAGDGPAAEARAAAGTGPGPARGAAPGAAPGGGPGGGPRPSMRRFFGVAAGQAVSIVGSALTEFAVPLWIYLTTDSLVDFALFSVLALVPGMLVAPLAGTIVDRSDRRRVMLLGDAGAFTSQLLLGLLLWTGNLQVWHIYPLLVCLSVALAFQRVAYQSAVPQLVPKRFLGHANGVVGMINGVAQLVVPLAAAGLMALIGLEGILALDVVSYAIAIVTLLLIRFPAAMALRRRESVAAELAGGFRYSWGNKGFRRMVTFFAVVNLFMAALFLMISPLVLASGTIADVGRVSFAGGLGVFLGGLVMAVWGGPRVRRFRGQLMFTLSLAVSAVVIGSRPDLVVITAGVFGLFLSLTLLNGVYTTIVQVKIPQRYHGRVFALNQLVAFSTLPVGYAVVAPLGTSLLEPLLADGGALADTVGRVVGTGEGRGIGLLYVLLGTAIALCVLVARRRRTLWDFDALVPDALPDDLIGFQALRERGAPIKENTWTTTRS</sequence>
<comment type="caution">
    <text evidence="6">The sequence shown here is derived from an EMBL/GenBank/DDBJ whole genome shotgun (WGS) entry which is preliminary data.</text>
</comment>
<feature type="transmembrane region" description="Helical" evidence="4">
    <location>
        <begin position="1126"/>
        <end position="1146"/>
    </location>
</feature>
<dbReference type="InterPro" id="IPR011701">
    <property type="entry name" value="MFS"/>
</dbReference>
<feature type="compositionally biased region" description="Gly residues" evidence="3">
    <location>
        <begin position="951"/>
        <end position="960"/>
    </location>
</feature>
<dbReference type="SUPFAM" id="SSF103473">
    <property type="entry name" value="MFS general substrate transporter"/>
    <property type="match status" value="1"/>
</dbReference>
<dbReference type="InterPro" id="IPR025110">
    <property type="entry name" value="AMP-bd_C"/>
</dbReference>
<dbReference type="Pfam" id="PF00975">
    <property type="entry name" value="Thioesterase"/>
    <property type="match status" value="1"/>
</dbReference>
<dbReference type="InterPro" id="IPR010071">
    <property type="entry name" value="AA_adenyl_dom"/>
</dbReference>
<dbReference type="Gene3D" id="3.30.300.30">
    <property type="match status" value="1"/>
</dbReference>
<dbReference type="NCBIfam" id="TIGR01733">
    <property type="entry name" value="AA-adenyl-dom"/>
    <property type="match status" value="1"/>
</dbReference>
<dbReference type="PROSITE" id="PS00012">
    <property type="entry name" value="PHOSPHOPANTETHEINE"/>
    <property type="match status" value="1"/>
</dbReference>
<feature type="transmembrane region" description="Helical" evidence="4">
    <location>
        <begin position="1179"/>
        <end position="1200"/>
    </location>
</feature>
<protein>
    <submittedName>
        <fullName evidence="6">Amino acid adenylation domain-containing protein</fullName>
    </submittedName>
</protein>
<dbReference type="InterPro" id="IPR045851">
    <property type="entry name" value="AMP-bd_C_sf"/>
</dbReference>
<name>A0ABT0FW09_9ACTN</name>
<dbReference type="Gene3D" id="1.20.1250.20">
    <property type="entry name" value="MFS general substrate transporter like domains"/>
    <property type="match status" value="1"/>
</dbReference>
<reference evidence="6 7" key="1">
    <citation type="submission" date="2022-04" db="EMBL/GenBank/DDBJ databases">
        <title>Genome draft of Actinomadura sp. ATCC 31491.</title>
        <authorList>
            <person name="Shi X."/>
            <person name="Du Y."/>
        </authorList>
    </citation>
    <scope>NUCLEOTIDE SEQUENCE [LARGE SCALE GENOMIC DNA]</scope>
    <source>
        <strain evidence="6 7">ATCC 31491</strain>
    </source>
</reference>
<feature type="transmembrane region" description="Helical" evidence="4">
    <location>
        <begin position="1261"/>
        <end position="1286"/>
    </location>
</feature>
<dbReference type="InterPro" id="IPR006162">
    <property type="entry name" value="Ppantetheine_attach_site"/>
</dbReference>
<dbReference type="PANTHER" id="PTHR45527">
    <property type="entry name" value="NONRIBOSOMAL PEPTIDE SYNTHETASE"/>
    <property type="match status" value="1"/>
</dbReference>
<dbReference type="SUPFAM" id="SSF56801">
    <property type="entry name" value="Acetyl-CoA synthetase-like"/>
    <property type="match status" value="1"/>
</dbReference>
<dbReference type="Pfam" id="PF07690">
    <property type="entry name" value="MFS_1"/>
    <property type="match status" value="1"/>
</dbReference>
<dbReference type="InterPro" id="IPR029058">
    <property type="entry name" value="AB_hydrolase_fold"/>
</dbReference>
<dbReference type="InterPro" id="IPR009081">
    <property type="entry name" value="PP-bd_ACP"/>
</dbReference>
<dbReference type="EMBL" id="JAKRKC020000001">
    <property type="protein sequence ID" value="MCK2216502.1"/>
    <property type="molecule type" value="Genomic_DNA"/>
</dbReference>
<dbReference type="InterPro" id="IPR000873">
    <property type="entry name" value="AMP-dep_synth/lig_dom"/>
</dbReference>
<feature type="transmembrane region" description="Helical" evidence="4">
    <location>
        <begin position="1238"/>
        <end position="1255"/>
    </location>
</feature>
<feature type="transmembrane region" description="Helical" evidence="4">
    <location>
        <begin position="1059"/>
        <end position="1079"/>
    </location>
</feature>
<evidence type="ECO:0000313" key="7">
    <source>
        <dbReference type="Proteomes" id="UP001317259"/>
    </source>
</evidence>
<dbReference type="CDD" id="cd05930">
    <property type="entry name" value="A_NRPS"/>
    <property type="match status" value="1"/>
</dbReference>
<evidence type="ECO:0000256" key="4">
    <source>
        <dbReference type="SAM" id="Phobius"/>
    </source>
</evidence>
<dbReference type="Gene3D" id="3.40.50.980">
    <property type="match status" value="2"/>
</dbReference>
<evidence type="ECO:0000256" key="2">
    <source>
        <dbReference type="ARBA" id="ARBA00022553"/>
    </source>
</evidence>
<dbReference type="SMART" id="SM00824">
    <property type="entry name" value="PKS_TE"/>
    <property type="match status" value="1"/>
</dbReference>
<dbReference type="InterPro" id="IPR020806">
    <property type="entry name" value="PKS_PP-bd"/>
</dbReference>
<feature type="transmembrane region" description="Helical" evidence="4">
    <location>
        <begin position="1298"/>
        <end position="1317"/>
    </location>
</feature>
<dbReference type="Gene3D" id="3.40.50.1820">
    <property type="entry name" value="alpha/beta hydrolase"/>
    <property type="match status" value="1"/>
</dbReference>
<accession>A0ABT0FW09</accession>
<dbReference type="Pfam" id="PF00550">
    <property type="entry name" value="PP-binding"/>
    <property type="match status" value="1"/>
</dbReference>
<dbReference type="SMART" id="SM00823">
    <property type="entry name" value="PKS_PP"/>
    <property type="match status" value="1"/>
</dbReference>
<dbReference type="PROSITE" id="PS00455">
    <property type="entry name" value="AMP_BINDING"/>
    <property type="match status" value="1"/>
</dbReference>
<feature type="transmembrane region" description="Helical" evidence="4">
    <location>
        <begin position="999"/>
        <end position="1020"/>
    </location>
</feature>
<dbReference type="PROSITE" id="PS50075">
    <property type="entry name" value="CARRIER"/>
    <property type="match status" value="1"/>
</dbReference>
<dbReference type="InterPro" id="IPR001031">
    <property type="entry name" value="Thioesterase"/>
</dbReference>
<keyword evidence="4" id="KW-1133">Transmembrane helix</keyword>
<dbReference type="Gene3D" id="2.30.38.10">
    <property type="entry name" value="Luciferase, Domain 3"/>
    <property type="match status" value="1"/>
</dbReference>
<evidence type="ECO:0000256" key="3">
    <source>
        <dbReference type="SAM" id="MobiDB-lite"/>
    </source>
</evidence>
<keyword evidence="4" id="KW-0812">Transmembrane</keyword>
<dbReference type="InterPro" id="IPR036259">
    <property type="entry name" value="MFS_trans_sf"/>
</dbReference>
<organism evidence="6 7">
    <name type="scientific">Actinomadura luzonensis</name>
    <dbReference type="NCBI Taxonomy" id="2805427"/>
    <lineage>
        <taxon>Bacteria</taxon>
        <taxon>Bacillati</taxon>
        <taxon>Actinomycetota</taxon>
        <taxon>Actinomycetes</taxon>
        <taxon>Streptosporangiales</taxon>
        <taxon>Thermomonosporaceae</taxon>
        <taxon>Actinomadura</taxon>
    </lineage>
</organism>
<feature type="domain" description="Carrier" evidence="5">
    <location>
        <begin position="541"/>
        <end position="617"/>
    </location>
</feature>
<dbReference type="InterPro" id="IPR020802">
    <property type="entry name" value="TesA-like"/>
</dbReference>
<dbReference type="RefSeq" id="WP_247815385.1">
    <property type="nucleotide sequence ID" value="NZ_JAKRKC020000001.1"/>
</dbReference>
<feature type="transmembrane region" description="Helical" evidence="4">
    <location>
        <begin position="1091"/>
        <end position="1120"/>
    </location>
</feature>
<evidence type="ECO:0000256" key="1">
    <source>
        <dbReference type="ARBA" id="ARBA00022450"/>
    </source>
</evidence>
<keyword evidence="4" id="KW-0472">Membrane</keyword>
<keyword evidence="1" id="KW-0596">Phosphopantetheine</keyword>
<proteinExistence type="predicted"/>
<feature type="transmembrane region" description="Helical" evidence="4">
    <location>
        <begin position="967"/>
        <end position="993"/>
    </location>
</feature>
<evidence type="ECO:0000259" key="5">
    <source>
        <dbReference type="PROSITE" id="PS50075"/>
    </source>
</evidence>
<feature type="transmembrane region" description="Helical" evidence="4">
    <location>
        <begin position="1351"/>
        <end position="1369"/>
    </location>
</feature>
<keyword evidence="2" id="KW-0597">Phosphoprotein</keyword>
<dbReference type="SUPFAM" id="SSF53474">
    <property type="entry name" value="alpha/beta-Hydrolases"/>
    <property type="match status" value="1"/>
</dbReference>
<feature type="region of interest" description="Disordered" evidence="3">
    <location>
        <begin position="520"/>
        <end position="542"/>
    </location>
</feature>
<dbReference type="InterPro" id="IPR036736">
    <property type="entry name" value="ACP-like_sf"/>
</dbReference>
<feature type="compositionally biased region" description="Low complexity" evidence="3">
    <location>
        <begin position="927"/>
        <end position="950"/>
    </location>
</feature>